<evidence type="ECO:0000256" key="7">
    <source>
        <dbReference type="ARBA" id="ARBA00022741"/>
    </source>
</evidence>
<evidence type="ECO:0000259" key="15">
    <source>
        <dbReference type="Pfam" id="PF13193"/>
    </source>
</evidence>
<dbReference type="KEGG" id="aex:Astex_0997"/>
<evidence type="ECO:0000256" key="4">
    <source>
        <dbReference type="ARBA" id="ARBA00022475"/>
    </source>
</evidence>
<keyword evidence="12" id="KW-0576">Peroxisome</keyword>
<dbReference type="Proteomes" id="UP000001492">
    <property type="component" value="Chromosome 1"/>
</dbReference>
<evidence type="ECO:0000256" key="9">
    <source>
        <dbReference type="ARBA" id="ARBA00022989"/>
    </source>
</evidence>
<keyword evidence="3" id="KW-0813">Transport</keyword>
<reference evidence="17" key="1">
    <citation type="submission" date="2010-12" db="EMBL/GenBank/DDBJ databases">
        <title>Complete sequence of chromosome 1 of Asticcacaulis excentricus CB 48.</title>
        <authorList>
            <consortium name="US DOE Joint Genome Institute"/>
            <person name="Lucas S."/>
            <person name="Copeland A."/>
            <person name="Lapidus A."/>
            <person name="Cheng J.-F."/>
            <person name="Bruce D."/>
            <person name="Goodwin L."/>
            <person name="Pitluck S."/>
            <person name="Teshima H."/>
            <person name="Davenport K."/>
            <person name="Detter J.C."/>
            <person name="Han C."/>
            <person name="Tapia R."/>
            <person name="Land M."/>
            <person name="Hauser L."/>
            <person name="Jeffries C."/>
            <person name="Kyrpides N."/>
            <person name="Ivanova N."/>
            <person name="Ovchinnikova G."/>
            <person name="Brun Y.V."/>
            <person name="Woyke T."/>
        </authorList>
    </citation>
    <scope>NUCLEOTIDE SEQUENCE [LARGE SCALE GENOMIC DNA]</scope>
    <source>
        <strain evidence="17">ATCC 15261 / DSM 4724 / KCTC 12464 / NCIMB 9791 / VKM B-1370 / CB 48</strain>
    </source>
</reference>
<evidence type="ECO:0000256" key="8">
    <source>
        <dbReference type="ARBA" id="ARBA00022840"/>
    </source>
</evidence>
<dbReference type="PANTHER" id="PTHR43107:SF15">
    <property type="entry name" value="FATTY ACID TRANSPORT PROTEIN 3, ISOFORM A"/>
    <property type="match status" value="1"/>
</dbReference>
<keyword evidence="17" id="KW-1185">Reference proteome</keyword>
<name>E8RLR1_ASTEC</name>
<dbReference type="NCBIfam" id="NF006134">
    <property type="entry name" value="PRK08279.1"/>
    <property type="match status" value="1"/>
</dbReference>
<dbReference type="RefSeq" id="WP_013478510.1">
    <property type="nucleotide sequence ID" value="NC_014816.1"/>
</dbReference>
<dbReference type="InterPro" id="IPR000873">
    <property type="entry name" value="AMP-dep_synth/lig_dom"/>
</dbReference>
<keyword evidence="4" id="KW-1003">Cell membrane</keyword>
<protein>
    <submittedName>
        <fullName evidence="16">AMP-dependent synthetase and ligase</fullName>
    </submittedName>
</protein>
<evidence type="ECO:0000256" key="2">
    <source>
        <dbReference type="ARBA" id="ARBA00006432"/>
    </source>
</evidence>
<dbReference type="Gene3D" id="3.30.300.30">
    <property type="match status" value="1"/>
</dbReference>
<evidence type="ECO:0000256" key="13">
    <source>
        <dbReference type="ARBA" id="ARBA00046271"/>
    </source>
</evidence>
<feature type="domain" description="AMP-dependent synthetase/ligase" evidence="14">
    <location>
        <begin position="40"/>
        <end position="367"/>
    </location>
</feature>
<dbReference type="AlphaFoldDB" id="E8RLR1"/>
<dbReference type="InterPro" id="IPR045851">
    <property type="entry name" value="AMP-bd_C_sf"/>
</dbReference>
<evidence type="ECO:0000256" key="11">
    <source>
        <dbReference type="ARBA" id="ARBA00023136"/>
    </source>
</evidence>
<dbReference type="GO" id="GO:0044539">
    <property type="term" value="P:long-chain fatty acid import into cell"/>
    <property type="evidence" value="ECO:0007669"/>
    <property type="project" value="TreeGrafter"/>
</dbReference>
<feature type="domain" description="AMP-binding enzyme C-terminal" evidence="15">
    <location>
        <begin position="484"/>
        <end position="555"/>
    </location>
</feature>
<organism evidence="16 17">
    <name type="scientific">Asticcacaulis excentricus (strain ATCC 15261 / DSM 4724 / KCTC 12464 / NCIMB 9791 / VKM B-1370 / CB 48)</name>
    <dbReference type="NCBI Taxonomy" id="573065"/>
    <lineage>
        <taxon>Bacteria</taxon>
        <taxon>Pseudomonadati</taxon>
        <taxon>Pseudomonadota</taxon>
        <taxon>Alphaproteobacteria</taxon>
        <taxon>Caulobacterales</taxon>
        <taxon>Caulobacteraceae</taxon>
        <taxon>Asticcacaulis</taxon>
    </lineage>
</organism>
<keyword evidence="8" id="KW-0067">ATP-binding</keyword>
<evidence type="ECO:0000256" key="5">
    <source>
        <dbReference type="ARBA" id="ARBA00022598"/>
    </source>
</evidence>
<evidence type="ECO:0000259" key="14">
    <source>
        <dbReference type="Pfam" id="PF00501"/>
    </source>
</evidence>
<evidence type="ECO:0000256" key="6">
    <source>
        <dbReference type="ARBA" id="ARBA00022692"/>
    </source>
</evidence>
<dbReference type="EMBL" id="CP002395">
    <property type="protein sequence ID" value="ADU12678.1"/>
    <property type="molecule type" value="Genomic_DNA"/>
</dbReference>
<dbReference type="InterPro" id="IPR020845">
    <property type="entry name" value="AMP-binding_CS"/>
</dbReference>
<keyword evidence="11" id="KW-0472">Membrane</keyword>
<keyword evidence="6" id="KW-0812">Transmembrane</keyword>
<dbReference type="OrthoDB" id="7315605at2"/>
<keyword evidence="9" id="KW-1133">Transmembrane helix</keyword>
<keyword evidence="7" id="KW-0547">Nucleotide-binding</keyword>
<evidence type="ECO:0000313" key="16">
    <source>
        <dbReference type="EMBL" id="ADU12678.1"/>
    </source>
</evidence>
<gene>
    <name evidence="16" type="ordered locus">Astex_0997</name>
</gene>
<evidence type="ECO:0000313" key="17">
    <source>
        <dbReference type="Proteomes" id="UP000001492"/>
    </source>
</evidence>
<dbReference type="GO" id="GO:0005524">
    <property type="term" value="F:ATP binding"/>
    <property type="evidence" value="ECO:0007669"/>
    <property type="project" value="UniProtKB-KW"/>
</dbReference>
<proteinExistence type="inferred from homology"/>
<dbReference type="PROSITE" id="PS00455">
    <property type="entry name" value="AMP_BINDING"/>
    <property type="match status" value="1"/>
</dbReference>
<dbReference type="HOGENOM" id="CLU_000022_46_2_5"/>
<dbReference type="FunFam" id="3.40.50.12780:FF:000019">
    <property type="entry name" value="Long-chain fatty acid transporter"/>
    <property type="match status" value="1"/>
</dbReference>
<dbReference type="Pfam" id="PF13193">
    <property type="entry name" value="AMP-binding_C"/>
    <property type="match status" value="1"/>
</dbReference>
<evidence type="ECO:0000256" key="1">
    <source>
        <dbReference type="ARBA" id="ARBA00004651"/>
    </source>
</evidence>
<dbReference type="PANTHER" id="PTHR43107">
    <property type="entry name" value="LONG-CHAIN FATTY ACID TRANSPORT PROTEIN"/>
    <property type="match status" value="1"/>
</dbReference>
<keyword evidence="5 16" id="KW-0436">Ligase</keyword>
<dbReference type="STRING" id="573065.Astex_0997"/>
<comment type="subcellular location">
    <subcellularLocation>
        <location evidence="1">Cell membrane</location>
        <topology evidence="1">Multi-pass membrane protein</topology>
    </subcellularLocation>
    <subcellularLocation>
        <location evidence="13">Peroxisome membrane</location>
    </subcellularLocation>
</comment>
<keyword evidence="10" id="KW-0445">Lipid transport</keyword>
<dbReference type="Gene3D" id="3.40.50.12780">
    <property type="entry name" value="N-terminal domain of ligase-like"/>
    <property type="match status" value="1"/>
</dbReference>
<evidence type="ECO:0000256" key="10">
    <source>
        <dbReference type="ARBA" id="ARBA00023055"/>
    </source>
</evidence>
<comment type="similarity">
    <text evidence="2">Belongs to the ATP-dependent AMP-binding enzyme family.</text>
</comment>
<dbReference type="GO" id="GO:0004467">
    <property type="term" value="F:long-chain fatty acid-CoA ligase activity"/>
    <property type="evidence" value="ECO:0007669"/>
    <property type="project" value="TreeGrafter"/>
</dbReference>
<dbReference type="GO" id="GO:0005324">
    <property type="term" value="F:long-chain fatty acid transmembrane transporter activity"/>
    <property type="evidence" value="ECO:0007669"/>
    <property type="project" value="TreeGrafter"/>
</dbReference>
<evidence type="ECO:0000256" key="12">
    <source>
        <dbReference type="ARBA" id="ARBA00023140"/>
    </source>
</evidence>
<sequence>MNLIDRARREFIFIKRLLRLLRHIREVDSNSPVLVCDDVEASVDRHSARIALLFEDKSLTYSEMDVLANRVANWGLSRGLKPGDTVAVFLPNRLEYIPIWYGLSKIGVICALINNALTGQGLAHCINISTASLTIVDPATLPAFSEIEATLSRHQEVFVLDLAQGDETSHHHSLTQALKGVSTVRPDRKIRQGMVARDPALYIYTSGTTGLPKAAKITHARAQLYMKAFRGVSHMSEEDRLYNALPLYHSTGGLCGVGAALLNGGSMVIKRRFSASAFWPDVRSLNCTHIVYIGELCRYLVNAPVAANPDDETKHRLKVAFGNGMRPEVWSEFKSRFKVPVIIEFYGSTEGNVSLFNFDGQAGAIGRAPAYLRNAFNIRLVQFDVESETPVRGPNGLCIECKPGEVGEAIGAIGTDARHFYTGYADKAASEKKVMRDVFKKGDAWFRSGDLMKMDKDGYIYFVDRIGDTFRFKGENVSTSEVGECCARAEGVDEAIVYGVPVPHYDGKAGMVSLITGEGFSIEAFAQHVNNHLPVYARPRFVRLLQNAETTGTFKYKKMDLVLAGFDPARVSDPLYVMKMDDSGYKPLTAECLSLIESGQYRM</sequence>
<evidence type="ECO:0000256" key="3">
    <source>
        <dbReference type="ARBA" id="ARBA00022448"/>
    </source>
</evidence>
<dbReference type="Pfam" id="PF00501">
    <property type="entry name" value="AMP-binding"/>
    <property type="match status" value="1"/>
</dbReference>
<accession>E8RLR1</accession>
<dbReference type="SUPFAM" id="SSF56801">
    <property type="entry name" value="Acetyl-CoA synthetase-like"/>
    <property type="match status" value="1"/>
</dbReference>
<dbReference type="InterPro" id="IPR042099">
    <property type="entry name" value="ANL_N_sf"/>
</dbReference>
<dbReference type="GO" id="GO:0005886">
    <property type="term" value="C:plasma membrane"/>
    <property type="evidence" value="ECO:0007669"/>
    <property type="project" value="UniProtKB-SubCell"/>
</dbReference>
<dbReference type="eggNOG" id="COG0318">
    <property type="taxonomic scope" value="Bacteria"/>
</dbReference>
<dbReference type="InterPro" id="IPR025110">
    <property type="entry name" value="AMP-bd_C"/>
</dbReference>